<evidence type="ECO:0000313" key="3">
    <source>
        <dbReference type="Proteomes" id="UP000502005"/>
    </source>
</evidence>
<sequence>MHILRVRGDEKPRRGSTTGVAGWTVWARSEQTARRASEASQSPSHRHNFEEESERMFRLFFACSPGTTQKNPA</sequence>
<evidence type="ECO:0000256" key="1">
    <source>
        <dbReference type="SAM" id="MobiDB-lite"/>
    </source>
</evidence>
<name>A0A6B9G3U2_PANCY</name>
<dbReference type="AlphaFoldDB" id="A0A6B9G3U2"/>
<reference evidence="2 3" key="1">
    <citation type="submission" date="2017-11" db="EMBL/GenBank/DDBJ databases">
        <title>Genome sequence of Pantoea cypripedii NE1.</title>
        <authorList>
            <person name="Nascimento F.X."/>
        </authorList>
    </citation>
    <scope>NUCLEOTIDE SEQUENCE [LARGE SCALE GENOMIC DNA]</scope>
    <source>
        <strain evidence="2 3">NE1</strain>
    </source>
</reference>
<dbReference type="Proteomes" id="UP000502005">
    <property type="component" value="Chromosome"/>
</dbReference>
<protein>
    <submittedName>
        <fullName evidence="2">Uncharacterized protein</fullName>
    </submittedName>
</protein>
<gene>
    <name evidence="2" type="ORF">CUN67_11715</name>
</gene>
<feature type="region of interest" description="Disordered" evidence="1">
    <location>
        <begin position="29"/>
        <end position="51"/>
    </location>
</feature>
<accession>A0A6B9G3U2</accession>
<proteinExistence type="predicted"/>
<evidence type="ECO:0000313" key="2">
    <source>
        <dbReference type="EMBL" id="QGY29560.1"/>
    </source>
</evidence>
<organism evidence="2 3">
    <name type="scientific">Pantoea cypripedii</name>
    <name type="common">Pectobacterium cypripedii</name>
    <name type="synonym">Erwinia cypripedii</name>
    <dbReference type="NCBI Taxonomy" id="55209"/>
    <lineage>
        <taxon>Bacteria</taxon>
        <taxon>Pseudomonadati</taxon>
        <taxon>Pseudomonadota</taxon>
        <taxon>Gammaproteobacteria</taxon>
        <taxon>Enterobacterales</taxon>
        <taxon>Erwiniaceae</taxon>
        <taxon>Pantoea</taxon>
    </lineage>
</organism>
<dbReference type="EMBL" id="CP024768">
    <property type="protein sequence ID" value="QGY29560.1"/>
    <property type="molecule type" value="Genomic_DNA"/>
</dbReference>